<keyword evidence="4 6" id="KW-1133">Transmembrane helix</keyword>
<feature type="transmembrane region" description="Helical" evidence="6">
    <location>
        <begin position="208"/>
        <end position="230"/>
    </location>
</feature>
<keyword evidence="3 6" id="KW-0812">Transmembrane</keyword>
<evidence type="ECO:0000256" key="5">
    <source>
        <dbReference type="ARBA" id="ARBA00023136"/>
    </source>
</evidence>
<dbReference type="HOGENOM" id="CLU_783110_0_0_1"/>
<dbReference type="GO" id="GO:0015205">
    <property type="term" value="F:nucleobase transmembrane transporter activity"/>
    <property type="evidence" value="ECO:0007669"/>
    <property type="project" value="TreeGrafter"/>
</dbReference>
<dbReference type="GO" id="GO:0005886">
    <property type="term" value="C:plasma membrane"/>
    <property type="evidence" value="ECO:0007669"/>
    <property type="project" value="TreeGrafter"/>
</dbReference>
<evidence type="ECO:0000256" key="3">
    <source>
        <dbReference type="ARBA" id="ARBA00022692"/>
    </source>
</evidence>
<keyword evidence="8" id="KW-1185">Reference proteome</keyword>
<dbReference type="PANTHER" id="PTHR30618">
    <property type="entry name" value="NCS1 FAMILY PURINE/PYRIMIDINE TRANSPORTER"/>
    <property type="match status" value="1"/>
</dbReference>
<dbReference type="EMBL" id="KN847319">
    <property type="protein sequence ID" value="KIW57512.1"/>
    <property type="molecule type" value="Genomic_DNA"/>
</dbReference>
<evidence type="ECO:0000313" key="7">
    <source>
        <dbReference type="EMBL" id="KIW57512.1"/>
    </source>
</evidence>
<dbReference type="GeneID" id="25327963"/>
<accession>A0A0D2D5D0</accession>
<reference evidence="7 8" key="1">
    <citation type="submission" date="2015-01" db="EMBL/GenBank/DDBJ databases">
        <title>The Genome Sequence of Exophiala xenobiotica CBS118157.</title>
        <authorList>
            <consortium name="The Broad Institute Genomics Platform"/>
            <person name="Cuomo C."/>
            <person name="de Hoog S."/>
            <person name="Gorbushina A."/>
            <person name="Stielow B."/>
            <person name="Teixiera M."/>
            <person name="Abouelleil A."/>
            <person name="Chapman S.B."/>
            <person name="Priest M."/>
            <person name="Young S.K."/>
            <person name="Wortman J."/>
            <person name="Nusbaum C."/>
            <person name="Birren B."/>
        </authorList>
    </citation>
    <scope>NUCLEOTIDE SEQUENCE [LARGE SCALE GENOMIC DNA]</scope>
    <source>
        <strain evidence="7 8">CBS 118157</strain>
    </source>
</reference>
<dbReference type="OrthoDB" id="2018619at2759"/>
<dbReference type="Gene3D" id="1.10.4160.10">
    <property type="entry name" value="Hydantoin permease"/>
    <property type="match status" value="1"/>
</dbReference>
<evidence type="ECO:0000256" key="6">
    <source>
        <dbReference type="SAM" id="Phobius"/>
    </source>
</evidence>
<protein>
    <recommendedName>
        <fullName evidence="9">Allantoin permease</fullName>
    </recommendedName>
</protein>
<dbReference type="InterPro" id="IPR001248">
    <property type="entry name" value="Pur-cyt_permease"/>
</dbReference>
<organism evidence="7 8">
    <name type="scientific">Exophiala xenobiotica</name>
    <dbReference type="NCBI Taxonomy" id="348802"/>
    <lineage>
        <taxon>Eukaryota</taxon>
        <taxon>Fungi</taxon>
        <taxon>Dikarya</taxon>
        <taxon>Ascomycota</taxon>
        <taxon>Pezizomycotina</taxon>
        <taxon>Eurotiomycetes</taxon>
        <taxon>Chaetothyriomycetidae</taxon>
        <taxon>Chaetothyriales</taxon>
        <taxon>Herpotrichiellaceae</taxon>
        <taxon>Exophiala</taxon>
    </lineage>
</organism>
<comment type="subcellular location">
    <subcellularLocation>
        <location evidence="1">Membrane</location>
        <topology evidence="1">Multi-pass membrane protein</topology>
    </subcellularLocation>
</comment>
<gene>
    <name evidence="7" type="ORF">PV05_06055</name>
</gene>
<dbReference type="PANTHER" id="PTHR30618:SF0">
    <property type="entry name" value="PURINE-URACIL PERMEASE NCS1"/>
    <property type="match status" value="1"/>
</dbReference>
<sequence length="354" mass="39115">MTCWTINVPIPKLPRAYEIQMFLIPPVIIGTSAIACSSVVDRFLHRSLRFLYVDPPRTYASGFDGVERKHGAALSWALLSVVNSGLAKTTTLMVNQPDIARYARSKMAPVWSQLVMFPVASTACAAMGIYATQSIYNAWGNMDWNPWVLNHDMLDHDFSHGRRAGIAIINIVFIFGNALTELGANVVPFGADFMSLFPRWLNIKRGMWLCYILGVCTCPWQILATATGFLKFLNGYSIFLGPFLGMALTDYLVVGKGNVFVKDLYKLPGFAETFGTQLGSSGGWTHLYACSWFYTCTVSSIVYFALGFVEKYAKEEKAMSFESLGGASGVVQELHAVDPESDVSEVNLPVEQKV</sequence>
<dbReference type="InterPro" id="IPR045225">
    <property type="entry name" value="Uracil/uridine/allantoin_perm"/>
</dbReference>
<feature type="transmembrane region" description="Helical" evidence="6">
    <location>
        <begin position="164"/>
        <end position="187"/>
    </location>
</feature>
<feature type="transmembrane region" description="Helical" evidence="6">
    <location>
        <begin position="114"/>
        <end position="136"/>
    </location>
</feature>
<comment type="similarity">
    <text evidence="2">Belongs to the purine-cytosine permease (2.A.39) family.</text>
</comment>
<evidence type="ECO:0008006" key="9">
    <source>
        <dbReference type="Google" id="ProtNLM"/>
    </source>
</evidence>
<feature type="transmembrane region" description="Helical" evidence="6">
    <location>
        <begin position="19"/>
        <end position="40"/>
    </location>
</feature>
<evidence type="ECO:0000256" key="1">
    <source>
        <dbReference type="ARBA" id="ARBA00004141"/>
    </source>
</evidence>
<proteinExistence type="inferred from homology"/>
<name>A0A0D2D5D0_9EURO</name>
<dbReference type="Proteomes" id="UP000054342">
    <property type="component" value="Unassembled WGS sequence"/>
</dbReference>
<keyword evidence="5 6" id="KW-0472">Membrane</keyword>
<evidence type="ECO:0000313" key="8">
    <source>
        <dbReference type="Proteomes" id="UP000054342"/>
    </source>
</evidence>
<evidence type="ECO:0000256" key="4">
    <source>
        <dbReference type="ARBA" id="ARBA00022989"/>
    </source>
</evidence>
<dbReference type="RefSeq" id="XP_013318096.1">
    <property type="nucleotide sequence ID" value="XM_013462642.1"/>
</dbReference>
<dbReference type="Pfam" id="PF02133">
    <property type="entry name" value="Transp_cyt_pur"/>
    <property type="match status" value="1"/>
</dbReference>
<evidence type="ECO:0000256" key="2">
    <source>
        <dbReference type="ARBA" id="ARBA00008974"/>
    </source>
</evidence>
<dbReference type="AlphaFoldDB" id="A0A0D2D5D0"/>